<feature type="binding site" description="in other chain" evidence="10">
    <location>
        <begin position="160"/>
        <end position="162"/>
    </location>
    <ligand>
        <name>ATP</name>
        <dbReference type="ChEBI" id="CHEBI:30616"/>
        <note>ligand shared between two neighboring subunits</note>
    </ligand>
</feature>
<dbReference type="PaxDb" id="722438-MPNE_0069"/>
<dbReference type="CDD" id="cd18079">
    <property type="entry name" value="S-AdoMet_synt"/>
    <property type="match status" value="1"/>
</dbReference>
<dbReference type="GO" id="GO:0006556">
    <property type="term" value="P:S-adenosylmethionine biosynthetic process"/>
    <property type="evidence" value="ECO:0007669"/>
    <property type="project" value="UniProtKB-UniRule"/>
</dbReference>
<comment type="cofactor">
    <cofactor evidence="10">
        <name>K(+)</name>
        <dbReference type="ChEBI" id="CHEBI:29103"/>
    </cofactor>
    <text evidence="10">Binds 1 potassium ion per subunit.</text>
</comment>
<dbReference type="PROSITE" id="PS00376">
    <property type="entry name" value="ADOMET_SYNTHASE_1"/>
    <property type="match status" value="1"/>
</dbReference>
<dbReference type="eggNOG" id="COG0192">
    <property type="taxonomic scope" value="Bacteria"/>
</dbReference>
<evidence type="ECO:0000256" key="3">
    <source>
        <dbReference type="ARBA" id="ARBA00022563"/>
    </source>
</evidence>
<proteinExistence type="inferred from homology"/>
<evidence type="ECO:0000259" key="13">
    <source>
        <dbReference type="Pfam" id="PF00438"/>
    </source>
</evidence>
<dbReference type="GO" id="GO:0005737">
    <property type="term" value="C:cytoplasm"/>
    <property type="evidence" value="ECO:0007669"/>
    <property type="project" value="UniProtKB-SubCell"/>
</dbReference>
<evidence type="ECO:0000313" key="16">
    <source>
        <dbReference type="EMBL" id="ADK87211.1"/>
    </source>
</evidence>
<dbReference type="PIRSF" id="PIRSF000497">
    <property type="entry name" value="MAT"/>
    <property type="match status" value="1"/>
</dbReference>
<feature type="domain" description="S-adenosylmethionine synthetase C-terminal" evidence="15">
    <location>
        <begin position="229"/>
        <end position="368"/>
    </location>
</feature>
<dbReference type="STRING" id="722438.F539_00330"/>
<keyword evidence="9 10" id="KW-0630">Potassium</keyword>
<feature type="binding site" evidence="10">
    <location>
        <position position="50"/>
    </location>
    <ligand>
        <name>K(+)</name>
        <dbReference type="ChEBI" id="CHEBI:29103"/>
    </ligand>
</feature>
<feature type="binding site" evidence="10">
    <location>
        <position position="24"/>
    </location>
    <ligand>
        <name>Mg(2+)</name>
        <dbReference type="ChEBI" id="CHEBI:18420"/>
    </ligand>
</feature>
<dbReference type="GO" id="GO:0000287">
    <property type="term" value="F:magnesium ion binding"/>
    <property type="evidence" value="ECO:0007669"/>
    <property type="project" value="UniProtKB-UniRule"/>
</dbReference>
<dbReference type="InterPro" id="IPR022630">
    <property type="entry name" value="S-AdoMet_synt_C"/>
</dbReference>
<comment type="similarity">
    <text evidence="2 10 12">Belongs to the AdoMet synthase family.</text>
</comment>
<feature type="binding site" evidence="10">
    <location>
        <position position="235"/>
    </location>
    <ligand>
        <name>ATP</name>
        <dbReference type="ChEBI" id="CHEBI:30616"/>
        <note>ligand shared between two neighboring subunits</note>
    </ligand>
</feature>
<dbReference type="PANTHER" id="PTHR11964">
    <property type="entry name" value="S-ADENOSYLMETHIONINE SYNTHETASE"/>
    <property type="match status" value="1"/>
</dbReference>
<dbReference type="AlphaFoldDB" id="A0A0H3DLP1"/>
<organism evidence="16 17">
    <name type="scientific">Mycoplasmoides pneumoniae (strain ATCC 15531 / DSM 23978 / CIP 103766 / NBRC 14401 / NCTC 10119 / FH)</name>
    <name type="common">Mycoplasma pneumoniae</name>
    <dbReference type="NCBI Taxonomy" id="722438"/>
    <lineage>
        <taxon>Bacteria</taxon>
        <taxon>Bacillati</taxon>
        <taxon>Mycoplasmatota</taxon>
        <taxon>Mycoplasmoidales</taxon>
        <taxon>Mycoplasmoidaceae</taxon>
        <taxon>Mycoplasmoides</taxon>
    </lineage>
</organism>
<feature type="binding site" description="in other chain" evidence="10">
    <location>
        <position position="63"/>
    </location>
    <ligand>
        <name>L-methionine</name>
        <dbReference type="ChEBI" id="CHEBI:57844"/>
        <note>ligand shared between two neighboring subunits</note>
    </ligand>
</feature>
<dbReference type="Gene3D" id="3.30.300.10">
    <property type="match status" value="3"/>
</dbReference>
<comment type="subunit">
    <text evidence="10">Homotetramer; dimer of dimers.</text>
</comment>
<dbReference type="EC" id="2.5.1.6" evidence="10"/>
<dbReference type="Proteomes" id="UP000007756">
    <property type="component" value="Chromosome"/>
</dbReference>
<evidence type="ECO:0000256" key="1">
    <source>
        <dbReference type="ARBA" id="ARBA00005224"/>
    </source>
</evidence>
<comment type="caution">
    <text evidence="10">Lacks conserved residue(s) required for the propagation of feature annotation.</text>
</comment>
<dbReference type="GO" id="GO:0004478">
    <property type="term" value="F:methionine adenosyltransferase activity"/>
    <property type="evidence" value="ECO:0007669"/>
    <property type="project" value="UniProtKB-UniRule"/>
</dbReference>
<dbReference type="GO" id="GO:0006730">
    <property type="term" value="P:one-carbon metabolic process"/>
    <property type="evidence" value="ECO:0007669"/>
    <property type="project" value="UniProtKB-KW"/>
</dbReference>
<dbReference type="InterPro" id="IPR022636">
    <property type="entry name" value="S-AdoMet_synthetase_sfam"/>
</dbReference>
<dbReference type="SMR" id="A0A0H3DLP1"/>
<dbReference type="SUPFAM" id="SSF55973">
    <property type="entry name" value="S-adenosylmethionine synthetase"/>
    <property type="match status" value="3"/>
</dbReference>
<name>A0A0H3DLP1_MYCPB</name>
<dbReference type="RefSeq" id="WP_010874417.1">
    <property type="nucleotide sequence ID" value="NZ_CP010546.1"/>
</dbReference>
<keyword evidence="3 10" id="KW-0554">One-carbon metabolism</keyword>
<feature type="domain" description="S-adenosylmethionine synthetase N-terminal" evidence="13">
    <location>
        <begin position="14"/>
        <end position="93"/>
    </location>
</feature>
<evidence type="ECO:0000256" key="9">
    <source>
        <dbReference type="ARBA" id="ARBA00022958"/>
    </source>
</evidence>
<dbReference type="Pfam" id="PF02772">
    <property type="entry name" value="S-AdoMet_synt_M"/>
    <property type="match status" value="1"/>
</dbReference>
<keyword evidence="8 10" id="KW-0460">Magnesium</keyword>
<comment type="function">
    <text evidence="10">Catalyzes the formation of S-adenosylmethionine (AdoMet) from methionine and ATP. The overall synthetic reaction is composed of two sequential steps, AdoMet formation and the subsequent tripolyphosphate hydrolysis which occurs prior to release of AdoMet from the enzyme.</text>
</comment>
<feature type="region of interest" description="Flexible loop" evidence="10">
    <location>
        <begin position="99"/>
        <end position="109"/>
    </location>
</feature>
<sequence length="383" mass="42560">MAKTIKHPRWGRYVAEAVGRGHPDKICDQIADSILDECIKQSPTSHVACEVFASKNLIMVGGEILTTGYVDVVQTGWKVLNRLGYTENDFSFLSCINSQSSEINQAVQSNDEIGAGDQGITVGYACSETEQLMPLGSIVAQALVQRAARIIDQYPFIKHDMKSQVVLNYTGNKVQCESVLMSVQHTQDVSLDQLRQTIINQVILPVLTEYGLNDPKIKHLVNPGGSFVVGGPMADTGLTGRKIIVDTYGPYANHGGGSFSGKDPTKVDRTGAYFARFIAKHIVSLGWAEECEVSISWVFSQPLPQSIQVKCFNINKEFSEQLINQVISQYFNWSVAKIIAKLKLLDQVEYFRYAVYGHFGHQTAPWEQLSERDSLQCLIKNFQ</sequence>
<evidence type="ECO:0000313" key="17">
    <source>
        <dbReference type="Proteomes" id="UP000007756"/>
    </source>
</evidence>
<dbReference type="HAMAP" id="MF_00086">
    <property type="entry name" value="S_AdoMet_synth1"/>
    <property type="match status" value="1"/>
</dbReference>
<reference evidence="16 17" key="1">
    <citation type="journal article" date="2010" name="Appl. Environ. Microbiol.">
        <title>Targeted chromosomal knockouts in Mycoplasma pneumoniae.</title>
        <authorList>
            <person name="Krishnakumar R."/>
            <person name="Assad-Garcia N."/>
            <person name="Benders G.A."/>
            <person name="Phan Q."/>
            <person name="Montague M.G."/>
            <person name="Glass J.I."/>
        </authorList>
    </citation>
    <scope>NUCLEOTIDE SEQUENCE [LARGE SCALE GENOMIC DNA]</scope>
    <source>
        <strain evidence="17">ATCC 15531 / DSM 22911 / NBRC 14401 / NCTC 10119 / FH</strain>
    </source>
</reference>
<evidence type="ECO:0000256" key="4">
    <source>
        <dbReference type="ARBA" id="ARBA00022679"/>
    </source>
</evidence>
<dbReference type="UniPathway" id="UPA00315">
    <property type="reaction ID" value="UER00080"/>
</dbReference>
<keyword evidence="7 10" id="KW-0067">ATP-binding</keyword>
<protein>
    <recommendedName>
        <fullName evidence="10">S-adenosylmethionine synthase</fullName>
        <shortName evidence="10">AdoMet synthase</shortName>
        <ecNumber evidence="10">2.5.1.6</ecNumber>
    </recommendedName>
    <alternativeName>
        <fullName evidence="10">MAT</fullName>
    </alternativeName>
    <alternativeName>
        <fullName evidence="10">Methionine adenosyltransferase</fullName>
    </alternativeName>
</protein>
<evidence type="ECO:0000256" key="8">
    <source>
        <dbReference type="ARBA" id="ARBA00022842"/>
    </source>
</evidence>
<dbReference type="KEGG" id="mpj:MPNE_0069"/>
<dbReference type="InterPro" id="IPR022628">
    <property type="entry name" value="S-AdoMet_synt_N"/>
</dbReference>
<gene>
    <name evidence="10 16" type="primary">metK</name>
    <name evidence="16" type="ordered locus">MPNE_0069</name>
</gene>
<dbReference type="GO" id="GO:0005524">
    <property type="term" value="F:ATP binding"/>
    <property type="evidence" value="ECO:0007669"/>
    <property type="project" value="UniProtKB-UniRule"/>
</dbReference>
<evidence type="ECO:0000256" key="5">
    <source>
        <dbReference type="ARBA" id="ARBA00022723"/>
    </source>
</evidence>
<dbReference type="Pfam" id="PF02773">
    <property type="entry name" value="S-AdoMet_synt_C"/>
    <property type="match status" value="1"/>
</dbReference>
<comment type="subcellular location">
    <subcellularLocation>
        <location evidence="10 11">Cytoplasm</location>
    </subcellularLocation>
</comment>
<feature type="binding site" evidence="10">
    <location>
        <position position="235"/>
    </location>
    <ligand>
        <name>L-methionine</name>
        <dbReference type="ChEBI" id="CHEBI:57844"/>
        <note>ligand shared between two neighboring subunits</note>
    </ligand>
</feature>
<keyword evidence="6 10" id="KW-0547">Nucleotide-binding</keyword>
<dbReference type="NCBIfam" id="TIGR01034">
    <property type="entry name" value="metK"/>
    <property type="match status" value="1"/>
</dbReference>
<keyword evidence="4 10" id="KW-0808">Transferase</keyword>
<dbReference type="PROSITE" id="PS00377">
    <property type="entry name" value="ADOMET_SYNTHASE_2"/>
    <property type="match status" value="1"/>
</dbReference>
<dbReference type="EMBL" id="CP002077">
    <property type="protein sequence ID" value="ADK87211.1"/>
    <property type="molecule type" value="Genomic_DNA"/>
</dbReference>
<evidence type="ECO:0000259" key="15">
    <source>
        <dbReference type="Pfam" id="PF02773"/>
    </source>
</evidence>
<feature type="binding site" description="in other chain" evidence="10">
    <location>
        <position position="22"/>
    </location>
    <ligand>
        <name>ATP</name>
        <dbReference type="ChEBI" id="CHEBI:30616"/>
        <note>ligand shared between two neighboring subunits</note>
    </ligand>
</feature>
<feature type="binding site" description="in other chain" evidence="10">
    <location>
        <position position="99"/>
    </location>
    <ligand>
        <name>L-methionine</name>
        <dbReference type="ChEBI" id="CHEBI:57844"/>
        <note>ligand shared between two neighboring subunits</note>
    </ligand>
</feature>
<comment type="pathway">
    <text evidence="1 10">Amino-acid biosynthesis; S-adenosyl-L-methionine biosynthesis; S-adenosyl-L-methionine from L-methionine: step 1/1.</text>
</comment>
<feature type="domain" description="S-adenosylmethionine synthetase central" evidence="14">
    <location>
        <begin position="112"/>
        <end position="227"/>
    </location>
</feature>
<comment type="catalytic activity">
    <reaction evidence="10">
        <text>L-methionine + ATP + H2O = S-adenosyl-L-methionine + phosphate + diphosphate</text>
        <dbReference type="Rhea" id="RHEA:21080"/>
        <dbReference type="ChEBI" id="CHEBI:15377"/>
        <dbReference type="ChEBI" id="CHEBI:30616"/>
        <dbReference type="ChEBI" id="CHEBI:33019"/>
        <dbReference type="ChEBI" id="CHEBI:43474"/>
        <dbReference type="ChEBI" id="CHEBI:57844"/>
        <dbReference type="ChEBI" id="CHEBI:59789"/>
        <dbReference type="EC" id="2.5.1.6"/>
    </reaction>
</comment>
<evidence type="ECO:0000259" key="14">
    <source>
        <dbReference type="Pfam" id="PF02772"/>
    </source>
</evidence>
<evidence type="ECO:0000256" key="7">
    <source>
        <dbReference type="ARBA" id="ARBA00022840"/>
    </source>
</evidence>
<evidence type="ECO:0000256" key="11">
    <source>
        <dbReference type="RuleBase" id="RU000542"/>
    </source>
</evidence>
<comment type="cofactor">
    <cofactor evidence="10">
        <name>Mg(2+)</name>
        <dbReference type="ChEBI" id="CHEBI:18420"/>
    </cofactor>
    <text evidence="10">Binds 2 divalent ions per subunit.</text>
</comment>
<dbReference type="Pfam" id="PF00438">
    <property type="entry name" value="S-AdoMet_synt_N"/>
    <property type="match status" value="1"/>
</dbReference>
<dbReference type="InterPro" id="IPR002133">
    <property type="entry name" value="S-AdoMet_synthetase"/>
</dbReference>
<evidence type="ECO:0000256" key="2">
    <source>
        <dbReference type="ARBA" id="ARBA00009685"/>
    </source>
</evidence>
<dbReference type="PATRIC" id="fig|722438.3.peg.65"/>
<feature type="binding site" evidence="10">
    <location>
        <position position="262"/>
    </location>
    <ligand>
        <name>ATP</name>
        <dbReference type="ChEBI" id="CHEBI:30616"/>
        <note>ligand shared between two neighboring subunits</note>
    </ligand>
</feature>
<dbReference type="InterPro" id="IPR022629">
    <property type="entry name" value="S-AdoMet_synt_central"/>
</dbReference>
<feature type="binding site" description="in other chain" evidence="10">
    <location>
        <position position="266"/>
    </location>
    <ligand>
        <name>L-methionine</name>
        <dbReference type="ChEBI" id="CHEBI:57844"/>
        <note>ligand shared between two neighboring subunits</note>
    </ligand>
</feature>
<feature type="binding site" evidence="10">
    <location>
        <position position="258"/>
    </location>
    <ligand>
        <name>ATP</name>
        <dbReference type="ChEBI" id="CHEBI:30616"/>
        <note>ligand shared between two neighboring subunits</note>
    </ligand>
</feature>
<evidence type="ECO:0000256" key="6">
    <source>
        <dbReference type="ARBA" id="ARBA00022741"/>
    </source>
</evidence>
<dbReference type="GeneID" id="66609299"/>
<keyword evidence="10" id="KW-0963">Cytoplasm</keyword>
<evidence type="ECO:0000256" key="12">
    <source>
        <dbReference type="RuleBase" id="RU004462"/>
    </source>
</evidence>
<accession>A0A0H3DLP1</accession>
<dbReference type="InterPro" id="IPR022631">
    <property type="entry name" value="ADOMET_SYNTHASE_CS"/>
</dbReference>
<dbReference type="HOGENOM" id="CLU_041802_1_1_14"/>
<keyword evidence="5 10" id="KW-0479">Metal-binding</keyword>
<evidence type="ECO:0000256" key="10">
    <source>
        <dbReference type="HAMAP-Rule" id="MF_00086"/>
    </source>
</evidence>
<feature type="binding site" description="in other chain" evidence="10">
    <location>
        <begin position="241"/>
        <end position="242"/>
    </location>
    <ligand>
        <name>ATP</name>
        <dbReference type="ChEBI" id="CHEBI:30616"/>
        <note>ligand shared between two neighboring subunits</note>
    </ligand>
</feature>